<organism evidence="2 3">
    <name type="scientific">Streptomyces typhae</name>
    <dbReference type="NCBI Taxonomy" id="2681492"/>
    <lineage>
        <taxon>Bacteria</taxon>
        <taxon>Bacillati</taxon>
        <taxon>Actinomycetota</taxon>
        <taxon>Actinomycetes</taxon>
        <taxon>Kitasatosporales</taxon>
        <taxon>Streptomycetaceae</taxon>
        <taxon>Streptomyces</taxon>
    </lineage>
</organism>
<dbReference type="InterPro" id="IPR051908">
    <property type="entry name" value="Ribosomal_N-acetyltransferase"/>
</dbReference>
<dbReference type="GO" id="GO:1990189">
    <property type="term" value="F:protein N-terminal-serine acetyltransferase activity"/>
    <property type="evidence" value="ECO:0007669"/>
    <property type="project" value="TreeGrafter"/>
</dbReference>
<dbReference type="InterPro" id="IPR016181">
    <property type="entry name" value="Acyl_CoA_acyltransferase"/>
</dbReference>
<dbReference type="Gene3D" id="3.40.630.30">
    <property type="match status" value="1"/>
</dbReference>
<accession>A0A6L6X2A5</accession>
<dbReference type="PANTHER" id="PTHR43441">
    <property type="entry name" value="RIBOSOMAL-PROTEIN-SERINE ACETYLTRANSFERASE"/>
    <property type="match status" value="1"/>
</dbReference>
<dbReference type="GO" id="GO:0046872">
    <property type="term" value="F:metal ion binding"/>
    <property type="evidence" value="ECO:0007669"/>
    <property type="project" value="InterPro"/>
</dbReference>
<dbReference type="SUPFAM" id="SSF109854">
    <property type="entry name" value="DinB/YfiT-like putative metalloenzymes"/>
    <property type="match status" value="1"/>
</dbReference>
<keyword evidence="3" id="KW-1185">Reference proteome</keyword>
<comment type="caution">
    <text evidence="2">The sequence shown here is derived from an EMBL/GenBank/DDBJ whole genome shotgun (WGS) entry which is preliminary data.</text>
</comment>
<dbReference type="PROSITE" id="PS51186">
    <property type="entry name" value="GNAT"/>
    <property type="match status" value="1"/>
</dbReference>
<dbReference type="Pfam" id="PF11716">
    <property type="entry name" value="MDMPI_N"/>
    <property type="match status" value="1"/>
</dbReference>
<gene>
    <name evidence="2" type="ORF">GPA10_24575</name>
</gene>
<dbReference type="InterPro" id="IPR034660">
    <property type="entry name" value="DinB/YfiT-like"/>
</dbReference>
<dbReference type="Proteomes" id="UP000483802">
    <property type="component" value="Unassembled WGS sequence"/>
</dbReference>
<sequence>MDEATAHAVAALRAVATDAYDWTTPAGGLEWSCLDTAEHIVSDFTAYAAQLTGRTAGTGTYVPMEIRLDAGTGADGAVRCVEASAGLLAAVVRTTPPGVRGWHPFPYGSADAAGFAAMGVVELVLHTYDILRAFAVPYEPPAGLPAAVLARQFPHVPPARDGEDPWRVLLWATGRADRAGHPRKDRWRWHNPIQVPAGPVELIEVSPDAAADLAAGGTGGSHWTEGGPFEGTRGAAGRTARAYAAGTHRPEWGMFTVVRVADRRAVGAMGFHGVPDDEGWAEVGYDLVPEARGNGYATEALRALTAWALDHPDHTAVSGLRALTDRDNTASHAVLTRAGFTRAADRDDSHTFEYARTRA</sequence>
<dbReference type="SUPFAM" id="SSF55729">
    <property type="entry name" value="Acyl-CoA N-acyltransferases (Nat)"/>
    <property type="match status" value="1"/>
</dbReference>
<evidence type="ECO:0000259" key="1">
    <source>
        <dbReference type="PROSITE" id="PS51186"/>
    </source>
</evidence>
<dbReference type="EMBL" id="WPNZ01000014">
    <property type="protein sequence ID" value="MVO87846.1"/>
    <property type="molecule type" value="Genomic_DNA"/>
</dbReference>
<dbReference type="InterPro" id="IPR024344">
    <property type="entry name" value="MDMPI_metal-binding"/>
</dbReference>
<feature type="domain" description="N-acetyltransferase" evidence="1">
    <location>
        <begin position="200"/>
        <end position="359"/>
    </location>
</feature>
<protein>
    <submittedName>
        <fullName evidence="2">GNAT family N-acetyltransferase</fullName>
    </submittedName>
</protein>
<proteinExistence type="predicted"/>
<name>A0A6L6X2A5_9ACTN</name>
<evidence type="ECO:0000313" key="3">
    <source>
        <dbReference type="Proteomes" id="UP000483802"/>
    </source>
</evidence>
<dbReference type="CDD" id="cd04301">
    <property type="entry name" value="NAT_SF"/>
    <property type="match status" value="1"/>
</dbReference>
<reference evidence="2 3" key="1">
    <citation type="submission" date="2019-11" db="EMBL/GenBank/DDBJ databases">
        <title>Streptomyces typhae sp. nov., a novel endophytic actinomycete isolated from the root of cattail pollen (Typha angustifolia L.).</title>
        <authorList>
            <person name="Peng C."/>
        </authorList>
    </citation>
    <scope>NUCLEOTIDE SEQUENCE [LARGE SCALE GENOMIC DNA]</scope>
    <source>
        <strain evidence="3">p1417</strain>
    </source>
</reference>
<dbReference type="InterPro" id="IPR000182">
    <property type="entry name" value="GNAT_dom"/>
</dbReference>
<keyword evidence="2" id="KW-0808">Transferase</keyword>
<dbReference type="GO" id="GO:0005737">
    <property type="term" value="C:cytoplasm"/>
    <property type="evidence" value="ECO:0007669"/>
    <property type="project" value="TreeGrafter"/>
</dbReference>
<dbReference type="AlphaFoldDB" id="A0A6L6X2A5"/>
<evidence type="ECO:0000313" key="2">
    <source>
        <dbReference type="EMBL" id="MVO87846.1"/>
    </source>
</evidence>
<dbReference type="Pfam" id="PF13302">
    <property type="entry name" value="Acetyltransf_3"/>
    <property type="match status" value="1"/>
</dbReference>
<dbReference type="PANTHER" id="PTHR43441:SF6">
    <property type="entry name" value="N-ACETYLTRANSFERASE DOMAIN-CONTAINING PROTEIN"/>
    <property type="match status" value="1"/>
</dbReference>
<dbReference type="GO" id="GO:0008999">
    <property type="term" value="F:protein-N-terminal-alanine acetyltransferase activity"/>
    <property type="evidence" value="ECO:0007669"/>
    <property type="project" value="TreeGrafter"/>
</dbReference>